<evidence type="ECO:0000313" key="8">
    <source>
        <dbReference type="Proteomes" id="UP000005396"/>
    </source>
</evidence>
<evidence type="ECO:0000313" key="7">
    <source>
        <dbReference type="EMBL" id="EDP13957.1"/>
    </source>
</evidence>
<dbReference type="HOGENOM" id="CLU_019796_1_3_9"/>
<comment type="similarity">
    <text evidence="1 4">Belongs to the D-isomer specific 2-hydroxyacid dehydrogenase family.</text>
</comment>
<accession>A8S130</accession>
<feature type="domain" description="D-isomer specific 2-hydroxyacid dehydrogenase catalytic" evidence="5">
    <location>
        <begin position="8"/>
        <end position="306"/>
    </location>
</feature>
<dbReference type="InterPro" id="IPR006140">
    <property type="entry name" value="D-isomer_DH_NAD-bd"/>
</dbReference>
<dbReference type="RefSeq" id="WP_002567844.1">
    <property type="nucleotide sequence ID" value="NZ_DS480699.1"/>
</dbReference>
<sequence length="307" mass="33329">MLVYLSEYIHPDAVKLLKQHGEITDTFDRIREIDAIILRTANITRDIISQASSLKVIVKHGVGCNTIDLEAAKEYKIPVINTPKANTNSVAELIIGLILNVCRGIAFCDAKSRHEGFGRIAPPEMTGIELTGKTIGLVGMGNIALRTGEILKNGFDTVLVGYDPYCTAEQAAIFGIKKYNDLNKMLEVSDIVNISVPLTPSTKNLIAGDSFLHFKKNAVLINAARGGIVNEDDLYTALKTRQLRAAACDAFVKEPPTGENKLTKLNNFCATPHIGANTEEALYRMGMEAVKAVIGAIEGNAAKYRVV</sequence>
<dbReference type="PROSITE" id="PS00671">
    <property type="entry name" value="D_2_HYDROXYACID_DH_3"/>
    <property type="match status" value="1"/>
</dbReference>
<proteinExistence type="inferred from homology"/>
<dbReference type="PaxDb" id="411902-CLOBOL_05838"/>
<dbReference type="PANTHER" id="PTHR42789:SF1">
    <property type="entry name" value="D-ISOMER SPECIFIC 2-HYDROXYACID DEHYDROGENASE FAMILY PROTEIN (AFU_ORTHOLOGUE AFUA_6G10090)"/>
    <property type="match status" value="1"/>
</dbReference>
<dbReference type="GO" id="GO:0051287">
    <property type="term" value="F:NAD binding"/>
    <property type="evidence" value="ECO:0007669"/>
    <property type="project" value="InterPro"/>
</dbReference>
<dbReference type="SUPFAM" id="SSF51735">
    <property type="entry name" value="NAD(P)-binding Rossmann-fold domains"/>
    <property type="match status" value="1"/>
</dbReference>
<reference evidence="7 8" key="1">
    <citation type="submission" date="2007-08" db="EMBL/GenBank/DDBJ databases">
        <authorList>
            <person name="Fulton L."/>
            <person name="Clifton S."/>
            <person name="Fulton B."/>
            <person name="Xu J."/>
            <person name="Minx P."/>
            <person name="Pepin K.H."/>
            <person name="Johnson M."/>
            <person name="Thiruvilangam P."/>
            <person name="Bhonagiri V."/>
            <person name="Nash W.E."/>
            <person name="Mardis E.R."/>
            <person name="Wilson R.K."/>
        </authorList>
    </citation>
    <scope>NUCLEOTIDE SEQUENCE [LARGE SCALE GENOMIC DNA]</scope>
    <source>
        <strain evidence="8">ATCC BAA-613 / DSM 15670 / CCUG 46953 / JCM 12243 / WAL 16351</strain>
    </source>
</reference>
<evidence type="ECO:0000259" key="6">
    <source>
        <dbReference type="Pfam" id="PF02826"/>
    </source>
</evidence>
<dbReference type="Gene3D" id="3.40.50.720">
    <property type="entry name" value="NAD(P)-binding Rossmann-like Domain"/>
    <property type="match status" value="2"/>
</dbReference>
<gene>
    <name evidence="7" type="ORF">CLOBOL_05838</name>
</gene>
<dbReference type="eggNOG" id="COG1052">
    <property type="taxonomic scope" value="Bacteria"/>
</dbReference>
<dbReference type="InterPro" id="IPR006139">
    <property type="entry name" value="D-isomer_2_OHA_DH_cat_dom"/>
</dbReference>
<dbReference type="EMBL" id="ABCC02000044">
    <property type="protein sequence ID" value="EDP13957.1"/>
    <property type="molecule type" value="Genomic_DNA"/>
</dbReference>
<evidence type="ECO:0000256" key="1">
    <source>
        <dbReference type="ARBA" id="ARBA00005854"/>
    </source>
</evidence>
<dbReference type="Pfam" id="PF02826">
    <property type="entry name" value="2-Hacid_dh_C"/>
    <property type="match status" value="1"/>
</dbReference>
<dbReference type="InterPro" id="IPR029753">
    <property type="entry name" value="D-isomer_DH_CS"/>
</dbReference>
<dbReference type="AlphaFoldDB" id="A8S130"/>
<evidence type="ECO:0000256" key="2">
    <source>
        <dbReference type="ARBA" id="ARBA00023002"/>
    </source>
</evidence>
<comment type="caution">
    <text evidence="7">The sequence shown here is derived from an EMBL/GenBank/DDBJ whole genome shotgun (WGS) entry which is preliminary data.</text>
</comment>
<organism evidence="7 8">
    <name type="scientific">Enterocloster bolteae (strain ATCC BAA-613 / DSM 15670 / CCUG 46953 / JCM 12243 / WAL 16351)</name>
    <name type="common">Clostridium bolteae</name>
    <dbReference type="NCBI Taxonomy" id="411902"/>
    <lineage>
        <taxon>Bacteria</taxon>
        <taxon>Bacillati</taxon>
        <taxon>Bacillota</taxon>
        <taxon>Clostridia</taxon>
        <taxon>Lachnospirales</taxon>
        <taxon>Lachnospiraceae</taxon>
        <taxon>Enterocloster</taxon>
    </lineage>
</organism>
<dbReference type="GO" id="GO:0016616">
    <property type="term" value="F:oxidoreductase activity, acting on the CH-OH group of donors, NAD or NADP as acceptor"/>
    <property type="evidence" value="ECO:0007669"/>
    <property type="project" value="InterPro"/>
</dbReference>
<dbReference type="InterPro" id="IPR036291">
    <property type="entry name" value="NAD(P)-bd_dom_sf"/>
</dbReference>
<feature type="domain" description="D-isomer specific 2-hydroxyacid dehydrogenase NAD-binding" evidence="6">
    <location>
        <begin position="95"/>
        <end position="275"/>
    </location>
</feature>
<keyword evidence="2 4" id="KW-0560">Oxidoreductase</keyword>
<name>A8S130_ENTBW</name>
<dbReference type="InterPro" id="IPR050857">
    <property type="entry name" value="D-2-hydroxyacid_DH"/>
</dbReference>
<evidence type="ECO:0000256" key="4">
    <source>
        <dbReference type="RuleBase" id="RU003719"/>
    </source>
</evidence>
<dbReference type="SUPFAM" id="SSF52283">
    <property type="entry name" value="Formate/glycerate dehydrogenase catalytic domain-like"/>
    <property type="match status" value="1"/>
</dbReference>
<protein>
    <recommendedName>
        <fullName evidence="9">3-phosphoglycerate dehydrogenase</fullName>
    </recommendedName>
</protein>
<reference evidence="7 8" key="2">
    <citation type="submission" date="2007-09" db="EMBL/GenBank/DDBJ databases">
        <title>Draft genome sequence of Clostridium bolteae (ATCC BAA-613).</title>
        <authorList>
            <person name="Sudarsanam P."/>
            <person name="Ley R."/>
            <person name="Guruge J."/>
            <person name="Turnbaugh P.J."/>
            <person name="Mahowald M."/>
            <person name="Liep D."/>
            <person name="Gordon J."/>
        </authorList>
    </citation>
    <scope>NUCLEOTIDE SEQUENCE [LARGE SCALE GENOMIC DNA]</scope>
    <source>
        <strain evidence="8">ATCC BAA-613 / DSM 15670 / CCUG 46953 / JCM 12243 / WAL 16351</strain>
    </source>
</reference>
<dbReference type="Proteomes" id="UP000005396">
    <property type="component" value="Unassembled WGS sequence"/>
</dbReference>
<evidence type="ECO:0008006" key="9">
    <source>
        <dbReference type="Google" id="ProtNLM"/>
    </source>
</evidence>
<evidence type="ECO:0000256" key="3">
    <source>
        <dbReference type="ARBA" id="ARBA00023027"/>
    </source>
</evidence>
<dbReference type="PANTHER" id="PTHR42789">
    <property type="entry name" value="D-ISOMER SPECIFIC 2-HYDROXYACID DEHYDROGENASE FAMILY PROTEIN (AFU_ORTHOLOGUE AFUA_6G10090)"/>
    <property type="match status" value="1"/>
</dbReference>
<dbReference type="Pfam" id="PF00389">
    <property type="entry name" value="2-Hacid_dh"/>
    <property type="match status" value="1"/>
</dbReference>
<evidence type="ECO:0000259" key="5">
    <source>
        <dbReference type="Pfam" id="PF00389"/>
    </source>
</evidence>
<keyword evidence="3" id="KW-0520">NAD</keyword>